<name>A0AB35MVN4_VIBSP</name>
<comment type="caution">
    <text evidence="1">The sequence shown here is derived from an EMBL/GenBank/DDBJ whole genome shotgun (WGS) entry which is preliminary data.</text>
</comment>
<dbReference type="EMBL" id="JAUYVL010000003">
    <property type="protein sequence ID" value="MDP2500463.1"/>
    <property type="molecule type" value="Genomic_DNA"/>
</dbReference>
<dbReference type="AlphaFoldDB" id="A0AB35MVN4"/>
<protein>
    <submittedName>
        <fullName evidence="1">Uncharacterized protein</fullName>
    </submittedName>
</protein>
<gene>
    <name evidence="1" type="ORF">Q8W42_07070</name>
</gene>
<evidence type="ECO:0000313" key="2">
    <source>
        <dbReference type="Proteomes" id="UP001177935"/>
    </source>
</evidence>
<dbReference type="Proteomes" id="UP001177935">
    <property type="component" value="Unassembled WGS sequence"/>
</dbReference>
<sequence length="104" mass="12409">MALWDNWWISTSDDEYSYEKITDEQKKLIVSQLLEAGYEFLRDDLVSGRYTRERGDTAEISFSNKRAPCSKNHNEAYRIIESALGRPFFIPYKGQENTYFFWPY</sequence>
<reference evidence="1" key="1">
    <citation type="submission" date="2023-07" db="EMBL/GenBank/DDBJ databases">
        <title>Genome content predicts the carbon catabolic preferences of heterotrophic bacteria.</title>
        <authorList>
            <person name="Gralka M."/>
        </authorList>
    </citation>
    <scope>NUCLEOTIDE SEQUENCE</scope>
    <source>
        <strain evidence="1">6E02</strain>
    </source>
</reference>
<evidence type="ECO:0000313" key="1">
    <source>
        <dbReference type="EMBL" id="MDP2500463.1"/>
    </source>
</evidence>
<organism evidence="1 2">
    <name type="scientific">Vibrio splendidus</name>
    <dbReference type="NCBI Taxonomy" id="29497"/>
    <lineage>
        <taxon>Bacteria</taxon>
        <taxon>Pseudomonadati</taxon>
        <taxon>Pseudomonadota</taxon>
        <taxon>Gammaproteobacteria</taxon>
        <taxon>Vibrionales</taxon>
        <taxon>Vibrionaceae</taxon>
        <taxon>Vibrio</taxon>
    </lineage>
</organism>
<accession>A0AB35MVN4</accession>
<dbReference type="RefSeq" id="WP_102560202.1">
    <property type="nucleotide sequence ID" value="NZ_CAWNUI010000002.1"/>
</dbReference>
<proteinExistence type="predicted"/>